<dbReference type="InterPro" id="IPR001750">
    <property type="entry name" value="ND/Mrp_TM"/>
</dbReference>
<protein>
    <submittedName>
        <fullName evidence="14">Na+/H+ antiporter subunit A</fullName>
    </submittedName>
</protein>
<evidence type="ECO:0000256" key="8">
    <source>
        <dbReference type="SAM" id="MobiDB-lite"/>
    </source>
</evidence>
<dbReference type="PANTHER" id="PTHR43373:SF1">
    <property type="entry name" value="NA(+)_H(+) ANTIPORTER SUBUNIT A"/>
    <property type="match status" value="1"/>
</dbReference>
<feature type="transmembrane region" description="Helical" evidence="9">
    <location>
        <begin position="75"/>
        <end position="97"/>
    </location>
</feature>
<feature type="transmembrane region" description="Helical" evidence="9">
    <location>
        <begin position="263"/>
        <end position="284"/>
    </location>
</feature>
<evidence type="ECO:0000313" key="14">
    <source>
        <dbReference type="EMBL" id="RXW31992.1"/>
    </source>
</evidence>
<accession>A0A4Q2EHF7</accession>
<evidence type="ECO:0000256" key="6">
    <source>
        <dbReference type="ARBA" id="ARBA00023136"/>
    </source>
</evidence>
<feature type="transmembrane region" description="Helical" evidence="9">
    <location>
        <begin position="6"/>
        <end position="23"/>
    </location>
</feature>
<feature type="transmembrane region" description="Helical" evidence="9">
    <location>
        <begin position="104"/>
        <end position="121"/>
    </location>
</feature>
<dbReference type="Proteomes" id="UP000290624">
    <property type="component" value="Unassembled WGS sequence"/>
</dbReference>
<feature type="domain" description="Na+/H+ antiporter MnhB subunit-related protein" evidence="11">
    <location>
        <begin position="801"/>
        <end position="937"/>
    </location>
</feature>
<dbReference type="Pfam" id="PF13244">
    <property type="entry name" value="MbhD"/>
    <property type="match status" value="1"/>
</dbReference>
<feature type="domain" description="MrpA C-terminal/MbhD" evidence="12">
    <location>
        <begin position="609"/>
        <end position="673"/>
    </location>
</feature>
<evidence type="ECO:0000259" key="11">
    <source>
        <dbReference type="Pfam" id="PF04039"/>
    </source>
</evidence>
<dbReference type="AlphaFoldDB" id="A0A4Q2EHF7"/>
<keyword evidence="4 7" id="KW-0812">Transmembrane</keyword>
<evidence type="ECO:0000259" key="12">
    <source>
        <dbReference type="Pfam" id="PF13244"/>
    </source>
</evidence>
<dbReference type="InterPro" id="IPR042106">
    <property type="entry name" value="Nuo/plastoQ_OxRdtase_6_NuoJ"/>
</dbReference>
<feature type="domain" description="MrpA C-terminal/MbhE" evidence="13">
    <location>
        <begin position="688"/>
        <end position="762"/>
    </location>
</feature>
<feature type="transmembrane region" description="Helical" evidence="9">
    <location>
        <begin position="688"/>
        <end position="708"/>
    </location>
</feature>
<dbReference type="RefSeq" id="WP_129458732.1">
    <property type="nucleotide sequence ID" value="NZ_PPCV01000005.1"/>
</dbReference>
<feature type="transmembrane region" description="Helical" evidence="9">
    <location>
        <begin position="361"/>
        <end position="384"/>
    </location>
</feature>
<evidence type="ECO:0000256" key="1">
    <source>
        <dbReference type="ARBA" id="ARBA00004651"/>
    </source>
</evidence>
<feature type="transmembrane region" description="Helical" evidence="9">
    <location>
        <begin position="649"/>
        <end position="667"/>
    </location>
</feature>
<sequence>MLIGLIALHFVVGAMASLWARWLGRNAFLLAALLPLGGLVGLVVEAGPILAGATYVETFSWIPALGVSLTFRIGLLQWLLGLLVTGIGTIVLIYCRWYFSRPPARTLGLLVAFAGAMLGLVSADDLVVLYVFWELTTVFSYLMIGHDSSRRANRAAATTALIVTTTGGLAMLVGIVTFGILAGTYSLSGILAAPPHGLAATAAALLMLAGALSKSALAPFHFWLPGAMAAPTPVSAYLHAATMVKAGVYLAAAMAPAFASVPLWRPVIAILGAATMILGGWRALRQDDLKLLLAYGTVSQLGFIMLLVGLGTQAAAQAGLAMLLAHALFKATLFLSVGVIDHSTGTRDLTKLSGLARRMPVLAVIAGLAAASMAGIPPLFGFLSKEAALDTLIKLIGSGGDGTGFLPAAAVLLVAAVVVGSMLTVAYSLRWWWGAFGTRRRVEPTPVAHTPTVGFLAGPALLGLGCLVMGFSGAPLTDALSAYVATVHTGEHPHALALWHGFTPPLALSALALLGGAVLFWQRDGVARVQGTFPHMPAANDFYRTTMRLLDAVAVEVTARVQRGSLASSIGMILSVFIVLVGGTLILMPTWPVLPVAYDNLAQVAVAVVTCLAAISLVTVRGRIRAILTVGVTGYGTALLFLLHGAPDLALTQVLIETASLLVFLMVMRTLPKYFTDRPLHSSRWWRMLLAIGVGVTVTASILVSAGSREATPASAGLETAAYEFGYGKNIVNVILVDTRAWDTLGEISVLVIAATGVASLIFLRSRVPGRRPTRATTTNQSNGAWLRASQSLHPAARSLIFEVVTRLLFGVMILVSIYLLIAGHNLPGGGFAGGLVAGLALVVRYLAAGAKELDEAAPIDAGRVLGIGLFIGAGSAMLPWAFGGRIFQSFDIHLSIPALTAVETPWGVVNLFGDLHLVSSTVFDIGVYLVVLGMMLDLVRSLGAGIDQQAEEERTPMPRPESTTALPATARRSGGAR</sequence>
<evidence type="ECO:0000256" key="5">
    <source>
        <dbReference type="ARBA" id="ARBA00022989"/>
    </source>
</evidence>
<organism evidence="14 15">
    <name type="scientific">Propioniciclava flava</name>
    <dbReference type="NCBI Taxonomy" id="2072026"/>
    <lineage>
        <taxon>Bacteria</taxon>
        <taxon>Bacillati</taxon>
        <taxon>Actinomycetota</taxon>
        <taxon>Actinomycetes</taxon>
        <taxon>Propionibacteriales</taxon>
        <taxon>Propionibacteriaceae</taxon>
        <taxon>Propioniciclava</taxon>
    </lineage>
</organism>
<evidence type="ECO:0000259" key="13">
    <source>
        <dbReference type="Pfam" id="PF20501"/>
    </source>
</evidence>
<name>A0A4Q2EHF7_9ACTN</name>
<proteinExistence type="predicted"/>
<keyword evidence="3" id="KW-1003">Cell membrane</keyword>
<dbReference type="Gene3D" id="1.20.120.1200">
    <property type="entry name" value="NADH-ubiquinone/plastoquinone oxidoreductase chain 6, subunit NuoJ"/>
    <property type="match status" value="1"/>
</dbReference>
<feature type="domain" description="NADH:quinone oxidoreductase/Mrp antiporter transmembrane" evidence="10">
    <location>
        <begin position="123"/>
        <end position="392"/>
    </location>
</feature>
<feature type="transmembrane region" description="Helical" evidence="9">
    <location>
        <begin position="404"/>
        <end position="432"/>
    </location>
</feature>
<dbReference type="NCBIfam" id="NF009284">
    <property type="entry name" value="PRK12644.1"/>
    <property type="match status" value="1"/>
</dbReference>
<feature type="transmembrane region" description="Helical" evidence="9">
    <location>
        <begin position="570"/>
        <end position="589"/>
    </location>
</feature>
<dbReference type="Pfam" id="PF04039">
    <property type="entry name" value="MnhB"/>
    <property type="match status" value="1"/>
</dbReference>
<evidence type="ECO:0000259" key="10">
    <source>
        <dbReference type="Pfam" id="PF00361"/>
    </source>
</evidence>
<feature type="transmembrane region" description="Helical" evidence="9">
    <location>
        <begin position="916"/>
        <end position="937"/>
    </location>
</feature>
<dbReference type="InterPro" id="IPR007182">
    <property type="entry name" value="MnhB"/>
</dbReference>
<feature type="region of interest" description="Disordered" evidence="8">
    <location>
        <begin position="950"/>
        <end position="978"/>
    </location>
</feature>
<feature type="transmembrane region" description="Helical" evidence="9">
    <location>
        <begin position="30"/>
        <end position="55"/>
    </location>
</feature>
<keyword evidence="6 9" id="KW-0472">Membrane</keyword>
<feature type="transmembrane region" description="Helical" evidence="9">
    <location>
        <begin position="291"/>
        <end position="312"/>
    </location>
</feature>
<dbReference type="InterPro" id="IPR025383">
    <property type="entry name" value="MrpA_C/MbhD"/>
</dbReference>
<feature type="transmembrane region" description="Helical" evidence="9">
    <location>
        <begin position="745"/>
        <end position="764"/>
    </location>
</feature>
<comment type="caution">
    <text evidence="14">The sequence shown here is derived from an EMBL/GenBank/DDBJ whole genome shotgun (WGS) entry which is preliminary data.</text>
</comment>
<keyword evidence="2" id="KW-0813">Transport</keyword>
<evidence type="ECO:0000256" key="9">
    <source>
        <dbReference type="SAM" id="Phobius"/>
    </source>
</evidence>
<dbReference type="GO" id="GO:0005886">
    <property type="term" value="C:plasma membrane"/>
    <property type="evidence" value="ECO:0007669"/>
    <property type="project" value="UniProtKB-SubCell"/>
</dbReference>
<evidence type="ECO:0000256" key="2">
    <source>
        <dbReference type="ARBA" id="ARBA00022448"/>
    </source>
</evidence>
<dbReference type="Pfam" id="PF20501">
    <property type="entry name" value="MbhE"/>
    <property type="match status" value="1"/>
</dbReference>
<dbReference type="Pfam" id="PF00361">
    <property type="entry name" value="Proton_antipo_M"/>
    <property type="match status" value="1"/>
</dbReference>
<comment type="subcellular location">
    <subcellularLocation>
        <location evidence="1">Cell membrane</location>
        <topology evidence="1">Multi-pass membrane protein</topology>
    </subcellularLocation>
    <subcellularLocation>
        <location evidence="7">Membrane</location>
        <topology evidence="7">Multi-pass membrane protein</topology>
    </subcellularLocation>
</comment>
<evidence type="ECO:0000256" key="3">
    <source>
        <dbReference type="ARBA" id="ARBA00022475"/>
    </source>
</evidence>
<feature type="transmembrane region" description="Helical" evidence="9">
    <location>
        <begin position="318"/>
        <end position="340"/>
    </location>
</feature>
<evidence type="ECO:0000256" key="7">
    <source>
        <dbReference type="RuleBase" id="RU000320"/>
    </source>
</evidence>
<evidence type="ECO:0000313" key="15">
    <source>
        <dbReference type="Proteomes" id="UP000290624"/>
    </source>
</evidence>
<dbReference type="PANTHER" id="PTHR43373">
    <property type="entry name" value="NA(+)/H(+) ANTIPORTER SUBUNIT"/>
    <property type="match status" value="1"/>
</dbReference>
<feature type="transmembrane region" description="Helical" evidence="9">
    <location>
        <begin position="800"/>
        <end position="822"/>
    </location>
</feature>
<feature type="transmembrane region" description="Helical" evidence="9">
    <location>
        <begin position="127"/>
        <end position="144"/>
    </location>
</feature>
<dbReference type="EMBL" id="PPCV01000005">
    <property type="protein sequence ID" value="RXW31992.1"/>
    <property type="molecule type" value="Genomic_DNA"/>
</dbReference>
<keyword evidence="5 9" id="KW-1133">Transmembrane helix</keyword>
<feature type="transmembrane region" description="Helical" evidence="9">
    <location>
        <begin position="453"/>
        <end position="476"/>
    </location>
</feature>
<dbReference type="InterPro" id="IPR050616">
    <property type="entry name" value="CPA3_Na-H_Antiporter_A"/>
</dbReference>
<dbReference type="OrthoDB" id="9811798at2"/>
<dbReference type="InterPro" id="IPR046806">
    <property type="entry name" value="MrpA_C/MbhE"/>
</dbReference>
<feature type="transmembrane region" description="Helical" evidence="9">
    <location>
        <begin position="202"/>
        <end position="224"/>
    </location>
</feature>
<feature type="transmembrane region" description="Helical" evidence="9">
    <location>
        <begin position="601"/>
        <end position="619"/>
    </location>
</feature>
<gene>
    <name evidence="14" type="ORF">C1706_08070</name>
</gene>
<keyword evidence="15" id="KW-1185">Reference proteome</keyword>
<feature type="transmembrane region" description="Helical" evidence="9">
    <location>
        <begin position="626"/>
        <end position="643"/>
    </location>
</feature>
<feature type="transmembrane region" description="Helical" evidence="9">
    <location>
        <begin position="828"/>
        <end position="848"/>
    </location>
</feature>
<reference evidence="14 15" key="1">
    <citation type="submission" date="2018-01" db="EMBL/GenBank/DDBJ databases">
        <title>Lactibacter flavus gen. nov., sp. nov., a novel bacterium of the family Propionibacteriaceae isolated from raw milk and dairy products.</title>
        <authorList>
            <person name="Wenning M."/>
            <person name="Breitenwieser F."/>
            <person name="Huptas C."/>
            <person name="von Neubeck M."/>
            <person name="Busse H.-J."/>
            <person name="Scherer S."/>
        </authorList>
    </citation>
    <scope>NUCLEOTIDE SEQUENCE [LARGE SCALE GENOMIC DNA]</scope>
    <source>
        <strain evidence="14 15">VG341</strain>
    </source>
</reference>
<feature type="transmembrane region" description="Helical" evidence="9">
    <location>
        <begin position="496"/>
        <end position="521"/>
    </location>
</feature>
<feature type="transmembrane region" description="Helical" evidence="9">
    <location>
        <begin position="156"/>
        <end position="182"/>
    </location>
</feature>
<evidence type="ECO:0000256" key="4">
    <source>
        <dbReference type="ARBA" id="ARBA00022692"/>
    </source>
</evidence>
<feature type="transmembrane region" description="Helical" evidence="9">
    <location>
        <begin position="860"/>
        <end position="883"/>
    </location>
</feature>
<dbReference type="PRINTS" id="PR01434">
    <property type="entry name" value="NADHDHGNASE5"/>
</dbReference>